<keyword evidence="6 7" id="KW-0472">Membrane</keyword>
<comment type="subcellular location">
    <subcellularLocation>
        <location evidence="1">Cell membrane</location>
        <topology evidence="1">Multi-pass membrane protein</topology>
    </subcellularLocation>
</comment>
<feature type="transmembrane region" description="Helical" evidence="7">
    <location>
        <begin position="12"/>
        <end position="35"/>
    </location>
</feature>
<evidence type="ECO:0000256" key="3">
    <source>
        <dbReference type="ARBA" id="ARBA00022475"/>
    </source>
</evidence>
<feature type="transmembrane region" description="Helical" evidence="7">
    <location>
        <begin position="244"/>
        <end position="263"/>
    </location>
</feature>
<evidence type="ECO:0000256" key="1">
    <source>
        <dbReference type="ARBA" id="ARBA00004651"/>
    </source>
</evidence>
<feature type="transmembrane region" description="Helical" evidence="7">
    <location>
        <begin position="275"/>
        <end position="294"/>
    </location>
</feature>
<accession>A0A7X5R0C9</accession>
<keyword evidence="5 7" id="KW-1133">Transmembrane helix</keyword>
<comment type="similarity">
    <text evidence="2">Belongs to the UPF0718 family.</text>
</comment>
<evidence type="ECO:0008006" key="10">
    <source>
        <dbReference type="Google" id="ProtNLM"/>
    </source>
</evidence>
<dbReference type="InterPro" id="IPR052923">
    <property type="entry name" value="UPF0718"/>
</dbReference>
<dbReference type="InterPro" id="IPR005524">
    <property type="entry name" value="DUF318"/>
</dbReference>
<protein>
    <recommendedName>
        <fullName evidence="10">Permease</fullName>
    </recommendedName>
</protein>
<evidence type="ECO:0000256" key="6">
    <source>
        <dbReference type="ARBA" id="ARBA00023136"/>
    </source>
</evidence>
<keyword evidence="4 7" id="KW-0812">Transmembrane</keyword>
<comment type="caution">
    <text evidence="8">The sequence shown here is derived from an EMBL/GenBank/DDBJ whole genome shotgun (WGS) entry which is preliminary data.</text>
</comment>
<dbReference type="Pfam" id="PF03773">
    <property type="entry name" value="ArsP_1"/>
    <property type="match status" value="1"/>
</dbReference>
<dbReference type="AlphaFoldDB" id="A0A7X5R0C9"/>
<evidence type="ECO:0000313" key="8">
    <source>
        <dbReference type="EMBL" id="NIH53299.1"/>
    </source>
</evidence>
<keyword evidence="3" id="KW-1003">Cell membrane</keyword>
<evidence type="ECO:0000256" key="2">
    <source>
        <dbReference type="ARBA" id="ARBA00006386"/>
    </source>
</evidence>
<evidence type="ECO:0000256" key="4">
    <source>
        <dbReference type="ARBA" id="ARBA00022692"/>
    </source>
</evidence>
<feature type="transmembrane region" description="Helical" evidence="7">
    <location>
        <begin position="212"/>
        <end position="238"/>
    </location>
</feature>
<name>A0A7X5R0C9_9MICO</name>
<feature type="transmembrane region" description="Helical" evidence="7">
    <location>
        <begin position="91"/>
        <end position="112"/>
    </location>
</feature>
<evidence type="ECO:0000256" key="7">
    <source>
        <dbReference type="SAM" id="Phobius"/>
    </source>
</evidence>
<gene>
    <name evidence="8" type="ORF">FHX76_001167</name>
</gene>
<organism evidence="8 9">
    <name type="scientific">Lysinibacter cavernae</name>
    <dbReference type="NCBI Taxonomy" id="1640652"/>
    <lineage>
        <taxon>Bacteria</taxon>
        <taxon>Bacillati</taxon>
        <taxon>Actinomycetota</taxon>
        <taxon>Actinomycetes</taxon>
        <taxon>Micrococcales</taxon>
        <taxon>Microbacteriaceae</taxon>
        <taxon>Lysinibacter</taxon>
    </lineage>
</organism>
<feature type="transmembrane region" description="Helical" evidence="7">
    <location>
        <begin position="181"/>
        <end position="200"/>
    </location>
</feature>
<dbReference type="PANTHER" id="PTHR34184:SF4">
    <property type="entry name" value="UPF0718 PROTEIN YCGR"/>
    <property type="match status" value="1"/>
</dbReference>
<dbReference type="PANTHER" id="PTHR34184">
    <property type="entry name" value="UPF0718 PROTEIN YCGR"/>
    <property type="match status" value="1"/>
</dbReference>
<keyword evidence="9" id="KW-1185">Reference proteome</keyword>
<evidence type="ECO:0000313" key="9">
    <source>
        <dbReference type="Proteomes" id="UP000541033"/>
    </source>
</evidence>
<feature type="transmembrane region" description="Helical" evidence="7">
    <location>
        <begin position="119"/>
        <end position="137"/>
    </location>
</feature>
<evidence type="ECO:0000256" key="5">
    <source>
        <dbReference type="ARBA" id="ARBA00022989"/>
    </source>
</evidence>
<dbReference type="EMBL" id="JAAMOX010000001">
    <property type="protein sequence ID" value="NIH53299.1"/>
    <property type="molecule type" value="Genomic_DNA"/>
</dbReference>
<sequence>MNVSPILGDLLTLTLSVVYESVPFVVLGVLVSVGIQNWVPDSLIHRILPKRPVQRRAVLSLVGMLFPVCECGNVPLARGLMLKGLTVPESATFLLAAPILNPIVIVTTYQAFGWDGGILIGRIVGGFLIANLIGWVLSKHANPETLLVPSFAARCEVGTPPLIGRNRWRRAISQFTAECGIMLPAVIIGATIAGAIQAFVPQQALAAVGGHPVLSVLVMLVLAFCIAVCSNVDAFFALSFGSTFLPGGLAVFLVFGAMIDIKMLALLKTTFTAKALLLMTGLAALGAACVGLVINSVA</sequence>
<dbReference type="Proteomes" id="UP000541033">
    <property type="component" value="Unassembled WGS sequence"/>
</dbReference>
<reference evidence="8 9" key="1">
    <citation type="submission" date="2020-02" db="EMBL/GenBank/DDBJ databases">
        <title>Sequencing the genomes of 1000 actinobacteria strains.</title>
        <authorList>
            <person name="Klenk H.-P."/>
        </authorList>
    </citation>
    <scope>NUCLEOTIDE SEQUENCE [LARGE SCALE GENOMIC DNA]</scope>
    <source>
        <strain evidence="8 9">DSM 27960</strain>
    </source>
</reference>
<dbReference type="RefSeq" id="WP_167148798.1">
    <property type="nucleotide sequence ID" value="NZ_JAAMOX010000001.1"/>
</dbReference>
<dbReference type="GO" id="GO:0005886">
    <property type="term" value="C:plasma membrane"/>
    <property type="evidence" value="ECO:0007669"/>
    <property type="project" value="UniProtKB-SubCell"/>
</dbReference>
<proteinExistence type="inferred from homology"/>